<evidence type="ECO:0000313" key="2">
    <source>
        <dbReference type="EMBL" id="SVD67473.1"/>
    </source>
</evidence>
<dbReference type="Gene3D" id="3.20.20.140">
    <property type="entry name" value="Metal-dependent hydrolases"/>
    <property type="match status" value="1"/>
</dbReference>
<dbReference type="AlphaFoldDB" id="A0A382X926"/>
<dbReference type="GO" id="GO:0035312">
    <property type="term" value="F:5'-3' DNA exonuclease activity"/>
    <property type="evidence" value="ECO:0007669"/>
    <property type="project" value="TreeGrafter"/>
</dbReference>
<dbReference type="Gene3D" id="1.10.150.650">
    <property type="match status" value="1"/>
</dbReference>
<dbReference type="PANTHER" id="PTHR42924:SF3">
    <property type="entry name" value="POLYMERASE_HISTIDINOL PHOSPHATASE N-TERMINAL DOMAIN-CONTAINING PROTEIN"/>
    <property type="match status" value="1"/>
</dbReference>
<dbReference type="InterPro" id="IPR003141">
    <property type="entry name" value="Pol/His_phosphatase_N"/>
</dbReference>
<dbReference type="Pfam" id="PF02811">
    <property type="entry name" value="PHP"/>
    <property type="match status" value="1"/>
</dbReference>
<protein>
    <recommendedName>
        <fullName evidence="1">Polymerase/histidinol phosphatase N-terminal domain-containing protein</fullName>
    </recommendedName>
</protein>
<proteinExistence type="predicted"/>
<dbReference type="SUPFAM" id="SSF89550">
    <property type="entry name" value="PHP domain-like"/>
    <property type="match status" value="1"/>
</dbReference>
<feature type="non-terminal residue" evidence="2">
    <location>
        <position position="188"/>
    </location>
</feature>
<evidence type="ECO:0000259" key="1">
    <source>
        <dbReference type="SMART" id="SM00481"/>
    </source>
</evidence>
<dbReference type="EMBL" id="UINC01165850">
    <property type="protein sequence ID" value="SVD67473.1"/>
    <property type="molecule type" value="Genomic_DNA"/>
</dbReference>
<name>A0A382X926_9ZZZZ</name>
<dbReference type="GO" id="GO:0004534">
    <property type="term" value="F:5'-3' RNA exonuclease activity"/>
    <property type="evidence" value="ECO:0007669"/>
    <property type="project" value="TreeGrafter"/>
</dbReference>
<dbReference type="SMART" id="SM00481">
    <property type="entry name" value="POLIIIAc"/>
    <property type="match status" value="1"/>
</dbReference>
<dbReference type="InterPro" id="IPR016195">
    <property type="entry name" value="Pol/histidinol_Pase-like"/>
</dbReference>
<reference evidence="2" key="1">
    <citation type="submission" date="2018-05" db="EMBL/GenBank/DDBJ databases">
        <authorList>
            <person name="Lanie J.A."/>
            <person name="Ng W.-L."/>
            <person name="Kazmierczak K.M."/>
            <person name="Andrzejewski T.M."/>
            <person name="Davidsen T.M."/>
            <person name="Wayne K.J."/>
            <person name="Tettelin H."/>
            <person name="Glass J.I."/>
            <person name="Rusch D."/>
            <person name="Podicherti R."/>
            <person name="Tsui H.-C.T."/>
            <person name="Winkler M.E."/>
        </authorList>
    </citation>
    <scope>NUCLEOTIDE SEQUENCE</scope>
</reference>
<gene>
    <name evidence="2" type="ORF">METZ01_LOCUS420327</name>
</gene>
<sequence length="188" mass="20739">MSFTVDLHLHTTASDGTLTPTKLVSLLARNGLDLVAITDHDSLEGISEAKLALANHPEITLIPGVEISADGDETEVHVLGYHLDETNRDLQEILAQFRKGREGRGEKMVQLLNAMGFEITWKRVIELAQGVAIARPHIARALLEKGYITELKDAFDLYIGRGRPAYVNREKMSPEESVELIKKFGGAP</sequence>
<accession>A0A382X926</accession>
<organism evidence="2">
    <name type="scientific">marine metagenome</name>
    <dbReference type="NCBI Taxonomy" id="408172"/>
    <lineage>
        <taxon>unclassified sequences</taxon>
        <taxon>metagenomes</taxon>
        <taxon>ecological metagenomes</taxon>
    </lineage>
</organism>
<feature type="domain" description="Polymerase/histidinol phosphatase N-terminal" evidence="1">
    <location>
        <begin position="5"/>
        <end position="71"/>
    </location>
</feature>
<dbReference type="InterPro" id="IPR004013">
    <property type="entry name" value="PHP_dom"/>
</dbReference>
<dbReference type="InterPro" id="IPR052018">
    <property type="entry name" value="PHP_domain"/>
</dbReference>
<dbReference type="PANTHER" id="PTHR42924">
    <property type="entry name" value="EXONUCLEASE"/>
    <property type="match status" value="1"/>
</dbReference>